<dbReference type="PANTHER" id="PTHR38104">
    <property type="match status" value="1"/>
</dbReference>
<dbReference type="InterPro" id="IPR005572">
    <property type="entry name" value="Anti-sigma_E_RseA_N"/>
</dbReference>
<evidence type="ECO:0000313" key="3">
    <source>
        <dbReference type="Proteomes" id="UP000824988"/>
    </source>
</evidence>
<accession>A0A8D4VLI2</accession>
<dbReference type="InterPro" id="IPR052383">
    <property type="entry name" value="Anti-sigma-E_RseA-like"/>
</dbReference>
<dbReference type="GO" id="GO:0016989">
    <property type="term" value="F:sigma factor antagonist activity"/>
    <property type="evidence" value="ECO:0007669"/>
    <property type="project" value="InterPro"/>
</dbReference>
<feature type="domain" description="Anti sigma-E protein RseA N-terminal" evidence="1">
    <location>
        <begin position="15"/>
        <end position="86"/>
    </location>
</feature>
<dbReference type="RefSeq" id="WP_221048197.1">
    <property type="nucleotide sequence ID" value="NZ_AP019782.1"/>
</dbReference>
<dbReference type="PANTHER" id="PTHR38104:SF1">
    <property type="entry name" value="ANTI-SIGMA-E FACTOR RSEA"/>
    <property type="match status" value="1"/>
</dbReference>
<protein>
    <recommendedName>
        <fullName evidence="1">Anti sigma-E protein RseA N-terminal domain-containing protein</fullName>
    </recommendedName>
</protein>
<dbReference type="AlphaFoldDB" id="A0A8D4VLI2"/>
<gene>
    <name evidence="2" type="ORF">MoryE10_06590</name>
</gene>
<reference evidence="2" key="1">
    <citation type="submission" date="2019-06" db="EMBL/GenBank/DDBJ databases">
        <title>Complete genome sequence of Methylogaea oryzae strain JCM16910.</title>
        <authorList>
            <person name="Asakawa S."/>
        </authorList>
    </citation>
    <scope>NUCLEOTIDE SEQUENCE</scope>
    <source>
        <strain evidence="2">E10</strain>
    </source>
</reference>
<proteinExistence type="predicted"/>
<evidence type="ECO:0000259" key="1">
    <source>
        <dbReference type="Pfam" id="PF03872"/>
    </source>
</evidence>
<dbReference type="Pfam" id="PF03872">
    <property type="entry name" value="RseA_N"/>
    <property type="match status" value="1"/>
</dbReference>
<name>A0A8D4VLI2_9GAMM</name>
<dbReference type="EMBL" id="AP019782">
    <property type="protein sequence ID" value="BBL70053.1"/>
    <property type="molecule type" value="Genomic_DNA"/>
</dbReference>
<keyword evidence="3" id="KW-1185">Reference proteome</keyword>
<dbReference type="Proteomes" id="UP000824988">
    <property type="component" value="Chromosome"/>
</dbReference>
<dbReference type="KEGG" id="moz:MoryE10_06590"/>
<organism evidence="2 3">
    <name type="scientific">Methylogaea oryzae</name>
    <dbReference type="NCBI Taxonomy" id="1295382"/>
    <lineage>
        <taxon>Bacteria</taxon>
        <taxon>Pseudomonadati</taxon>
        <taxon>Pseudomonadota</taxon>
        <taxon>Gammaproteobacteria</taxon>
        <taxon>Methylococcales</taxon>
        <taxon>Methylococcaceae</taxon>
        <taxon>Methylogaea</taxon>
    </lineage>
</organism>
<dbReference type="CDD" id="cd16328">
    <property type="entry name" value="RseA_N"/>
    <property type="match status" value="1"/>
</dbReference>
<sequence>MENQDEKVSDPALQRLSLLMDDELGSFEAGQLLSRMGDDEALRASWQRYHLIRQGLRGGTALLADEDFAQRLSQRMAAEPVFLGSQRKRREWLKPAGGLALAAAISALAVLGMKEYGVGSLPYSSDRWVAAGGVGGVQQAGNGLLSPEKLNEYLIMHNEGVYSAGAGEMLPQSRVVSIVNP</sequence>
<evidence type="ECO:0000313" key="2">
    <source>
        <dbReference type="EMBL" id="BBL70053.1"/>
    </source>
</evidence>